<dbReference type="Gene3D" id="3.90.25.10">
    <property type="entry name" value="UDP-galactose 4-epimerase, domain 1"/>
    <property type="match status" value="1"/>
</dbReference>
<organism evidence="4 5">
    <name type="scientific">Paenibacillus dendrobii</name>
    <dbReference type="NCBI Taxonomy" id="2691084"/>
    <lineage>
        <taxon>Bacteria</taxon>
        <taxon>Bacillati</taxon>
        <taxon>Bacillota</taxon>
        <taxon>Bacilli</taxon>
        <taxon>Bacillales</taxon>
        <taxon>Paenibacillaceae</taxon>
        <taxon>Paenibacillus</taxon>
    </lineage>
</organism>
<dbReference type="InterPro" id="IPR008030">
    <property type="entry name" value="NmrA-like"/>
</dbReference>
<dbReference type="EMBL" id="WUBI01000001">
    <property type="protein sequence ID" value="MWV42239.1"/>
    <property type="molecule type" value="Genomic_DNA"/>
</dbReference>
<keyword evidence="5" id="KW-1185">Reference proteome</keyword>
<keyword evidence="2" id="KW-0521">NADP</keyword>
<accession>A0A7X3IE51</accession>
<comment type="similarity">
    <text evidence="1">Belongs to the NmrA-type oxidoreductase family.</text>
</comment>
<proteinExistence type="inferred from homology"/>
<evidence type="ECO:0000259" key="3">
    <source>
        <dbReference type="Pfam" id="PF05368"/>
    </source>
</evidence>
<dbReference type="InterPro" id="IPR036291">
    <property type="entry name" value="NAD(P)-bd_dom_sf"/>
</dbReference>
<feature type="domain" description="NmrA-like" evidence="3">
    <location>
        <begin position="6"/>
        <end position="268"/>
    </location>
</feature>
<evidence type="ECO:0000313" key="5">
    <source>
        <dbReference type="Proteomes" id="UP000460318"/>
    </source>
</evidence>
<sequence>MNLNNQKLILVTGATGLQGGAVANEALKQGFKVRILVRDINSSKAQALIQKGAEAVVGNFDDPSSLENAMKNVDAVFSVPISGVDTNETDRERKQAFALIQSAKKVGVEQFVHTSVAATSRYTEFPDWGTGYWFEKYWTDKWDIEEAVRSAGFPTWTIVKPAAIMENFTAEKSGFMYPDLQQGEIKTVTFADTPIDHIAVEDLASFVCAVFANPEKFNKHNIELAAESISYKKIAEIISEVTGKELKITTLSIEEALEQGIHPLSVRGEQWNNVAGYNVDIDLLKTYNIKLISFKEFAEKYKDKFKID</sequence>
<protein>
    <submittedName>
        <fullName evidence="4">NAD(P)H-binding protein</fullName>
    </submittedName>
</protein>
<dbReference type="CDD" id="cd05251">
    <property type="entry name" value="NmrA_like_SDR_a"/>
    <property type="match status" value="1"/>
</dbReference>
<evidence type="ECO:0000313" key="4">
    <source>
        <dbReference type="EMBL" id="MWV42239.1"/>
    </source>
</evidence>
<dbReference type="PANTHER" id="PTHR42748:SF7">
    <property type="entry name" value="NMRA LIKE REDOX SENSOR 1-RELATED"/>
    <property type="match status" value="1"/>
</dbReference>
<dbReference type="Pfam" id="PF05368">
    <property type="entry name" value="NmrA"/>
    <property type="match status" value="1"/>
</dbReference>
<evidence type="ECO:0000256" key="2">
    <source>
        <dbReference type="ARBA" id="ARBA00022857"/>
    </source>
</evidence>
<dbReference type="Gene3D" id="3.40.50.720">
    <property type="entry name" value="NAD(P)-binding Rossmann-like Domain"/>
    <property type="match status" value="1"/>
</dbReference>
<gene>
    <name evidence="4" type="ORF">GRF59_01225</name>
</gene>
<name>A0A7X3IE51_9BACL</name>
<dbReference type="PANTHER" id="PTHR42748">
    <property type="entry name" value="NITROGEN METABOLITE REPRESSION PROTEIN NMRA FAMILY MEMBER"/>
    <property type="match status" value="1"/>
</dbReference>
<reference evidence="4 5" key="1">
    <citation type="submission" date="2019-12" db="EMBL/GenBank/DDBJ databases">
        <title>Paenibacillus sp. nov., an endophytic bacterium isolated from the stem of Dendrobium.</title>
        <authorList>
            <person name="Zhao R."/>
        </authorList>
    </citation>
    <scope>NUCLEOTIDE SEQUENCE [LARGE SCALE GENOMIC DNA]</scope>
    <source>
        <strain evidence="4 5">HJL G12</strain>
    </source>
</reference>
<comment type="caution">
    <text evidence="4">The sequence shown here is derived from an EMBL/GenBank/DDBJ whole genome shotgun (WGS) entry which is preliminary data.</text>
</comment>
<dbReference type="InterPro" id="IPR051164">
    <property type="entry name" value="NmrA-like_oxidored"/>
</dbReference>
<dbReference type="Proteomes" id="UP000460318">
    <property type="component" value="Unassembled WGS sequence"/>
</dbReference>
<evidence type="ECO:0000256" key="1">
    <source>
        <dbReference type="ARBA" id="ARBA00006328"/>
    </source>
</evidence>
<dbReference type="SUPFAM" id="SSF51735">
    <property type="entry name" value="NAD(P)-binding Rossmann-fold domains"/>
    <property type="match status" value="1"/>
</dbReference>
<dbReference type="AlphaFoldDB" id="A0A7X3IE51"/>